<accession>A0A1Y2FTW9</accession>
<sequence length="434" mass="47905">MDALPDLLTIPFDYDPSSTTSLTPIQLALLRFHTSATPLHVVFAQAEFKRRREALLSLQKQEIQPLLPLLQTMWIQGLRVKGTCELLSKTVEEGVRRRKDVKAEDVEDWEGYVQRAVAMGFVKVIPAALESSNRRMSSSGPWLKTTSSLTDLAELKDPLPFGLTPEFLPLCWPLARYLAPLAAADIPKVSTARLVVIAFLSMDGPPLHDLCREWKTRKDGRQRHNLQLSFSAFSPTSIFPTAFQSTPLNSNNIQQSLSPIDLQQLVPPVSPLAAPTLSPSPSTSAAASGLPETNLDSLSAFTADESHLPPSLSSRLHTLHAKLPLASHSLITPRFVASLFPPPLRPDGIAVPTTTEDGSSTSTYFAYLAFDSATAAMDALGNVVEAKVERVDSQVVAWRWKQMLTGSRWAREAWFEDVKSRYERAGSRLHLTFE</sequence>
<protein>
    <submittedName>
        <fullName evidence="2">Uncharacterized protein</fullName>
    </submittedName>
</protein>
<feature type="compositionally biased region" description="Low complexity" evidence="1">
    <location>
        <begin position="271"/>
        <end position="288"/>
    </location>
</feature>
<dbReference type="InParanoid" id="A0A1Y2FTW9"/>
<evidence type="ECO:0000313" key="3">
    <source>
        <dbReference type="Proteomes" id="UP000193467"/>
    </source>
</evidence>
<evidence type="ECO:0000313" key="2">
    <source>
        <dbReference type="EMBL" id="ORY86744.1"/>
    </source>
</evidence>
<reference evidence="2 3" key="1">
    <citation type="submission" date="2016-07" db="EMBL/GenBank/DDBJ databases">
        <title>Pervasive Adenine N6-methylation of Active Genes in Fungi.</title>
        <authorList>
            <consortium name="DOE Joint Genome Institute"/>
            <person name="Mondo S.J."/>
            <person name="Dannebaum R.O."/>
            <person name="Kuo R.C."/>
            <person name="Labutti K."/>
            <person name="Haridas S."/>
            <person name="Kuo A."/>
            <person name="Salamov A."/>
            <person name="Ahrendt S.R."/>
            <person name="Lipzen A."/>
            <person name="Sullivan W."/>
            <person name="Andreopoulos W.B."/>
            <person name="Clum A."/>
            <person name="Lindquist E."/>
            <person name="Daum C."/>
            <person name="Ramamoorthy G.K."/>
            <person name="Gryganskyi A."/>
            <person name="Culley D."/>
            <person name="Magnuson J.K."/>
            <person name="James T.Y."/>
            <person name="O'Malley M.A."/>
            <person name="Stajich J.E."/>
            <person name="Spatafora J.W."/>
            <person name="Visel A."/>
            <person name="Grigoriev I.V."/>
        </authorList>
    </citation>
    <scope>NUCLEOTIDE SEQUENCE [LARGE SCALE GENOMIC DNA]</scope>
    <source>
        <strain evidence="2 3">62-1032</strain>
    </source>
</reference>
<organism evidence="2 3">
    <name type="scientific">Leucosporidium creatinivorum</name>
    <dbReference type="NCBI Taxonomy" id="106004"/>
    <lineage>
        <taxon>Eukaryota</taxon>
        <taxon>Fungi</taxon>
        <taxon>Dikarya</taxon>
        <taxon>Basidiomycota</taxon>
        <taxon>Pucciniomycotina</taxon>
        <taxon>Microbotryomycetes</taxon>
        <taxon>Leucosporidiales</taxon>
        <taxon>Leucosporidium</taxon>
    </lineage>
</organism>
<dbReference type="Proteomes" id="UP000193467">
    <property type="component" value="Unassembled WGS sequence"/>
</dbReference>
<dbReference type="EMBL" id="MCGR01000014">
    <property type="protein sequence ID" value="ORY86744.1"/>
    <property type="molecule type" value="Genomic_DNA"/>
</dbReference>
<proteinExistence type="predicted"/>
<dbReference type="AlphaFoldDB" id="A0A1Y2FTW9"/>
<comment type="caution">
    <text evidence="2">The sequence shown here is derived from an EMBL/GenBank/DDBJ whole genome shotgun (WGS) entry which is preliminary data.</text>
</comment>
<name>A0A1Y2FTW9_9BASI</name>
<gene>
    <name evidence="2" type="ORF">BCR35DRAFT_330622</name>
</gene>
<keyword evidence="3" id="KW-1185">Reference proteome</keyword>
<feature type="region of interest" description="Disordered" evidence="1">
    <location>
        <begin position="271"/>
        <end position="290"/>
    </location>
</feature>
<evidence type="ECO:0000256" key="1">
    <source>
        <dbReference type="SAM" id="MobiDB-lite"/>
    </source>
</evidence>